<keyword evidence="3" id="KW-1185">Reference proteome</keyword>
<dbReference type="GO" id="GO:0008233">
    <property type="term" value="F:peptidase activity"/>
    <property type="evidence" value="ECO:0007669"/>
    <property type="project" value="InterPro"/>
</dbReference>
<accession>A0A931D7G0</accession>
<protein>
    <submittedName>
        <fullName evidence="2">Proteasome accessory factor A</fullName>
        <ecNumber evidence="2">6.3.2.-</ecNumber>
    </submittedName>
</protein>
<dbReference type="NCBIfam" id="TIGR03688">
    <property type="entry name" value="depupylase_Dop"/>
    <property type="match status" value="1"/>
</dbReference>
<dbReference type="Pfam" id="PF03136">
    <property type="entry name" value="Pup_ligase"/>
    <property type="match status" value="1"/>
</dbReference>
<dbReference type="GO" id="GO:0070490">
    <property type="term" value="P:protein pupylation"/>
    <property type="evidence" value="ECO:0007669"/>
    <property type="project" value="TreeGrafter"/>
</dbReference>
<dbReference type="GO" id="GO:0005524">
    <property type="term" value="F:ATP binding"/>
    <property type="evidence" value="ECO:0007669"/>
    <property type="project" value="TreeGrafter"/>
</dbReference>
<gene>
    <name evidence="2" type="ORF">IW252_000165</name>
</gene>
<dbReference type="Proteomes" id="UP000625033">
    <property type="component" value="Unassembled WGS sequence"/>
</dbReference>
<proteinExistence type="inferred from homology"/>
<dbReference type="InterPro" id="IPR004347">
    <property type="entry name" value="Pup_ligase/deamidase"/>
</dbReference>
<reference evidence="2" key="1">
    <citation type="submission" date="2020-11" db="EMBL/GenBank/DDBJ databases">
        <title>Sequencing the genomes of 1000 actinobacteria strains.</title>
        <authorList>
            <person name="Klenk H.-P."/>
        </authorList>
    </citation>
    <scope>NUCLEOTIDE SEQUENCE</scope>
    <source>
        <strain evidence="2">DSM 26152</strain>
    </source>
</reference>
<evidence type="ECO:0000313" key="3">
    <source>
        <dbReference type="Proteomes" id="UP000625033"/>
    </source>
</evidence>
<keyword evidence="2" id="KW-0436">Ligase</keyword>
<sequence>MSVRRVMGLETEYGILAPGQEGASSTALSAAVVGAYAHGLRGEPGLAATVWDYSDETPLQDARGWRLAREAAHASQLTDEPRELTAEEVALAAPQEGASTAAPPSNVLYDDALYRSSPHAPMTAAGRLGEHLGAEHVVMNMVLGNGARLYVDHAHPEYSSPEVTNPLDAVLWDQAGDAITLAAAERLAEHGHEVLLYKNNTDNKGVSYGAHENYLVPRDVEFGRLAAGLLPYFATRQVFCGSGRVGVGREGQTPGFQLSQRADFFEAQVGLETTVRRPLVNTRDEPHATWTRSRRLHVIAGDANLGQVSTYLRAGVTAVVLTLIEAGAEPAVELRDPVAAVAAISHDPTLRATVETVDGRRLTALDIQQLYLDAARSHDAARQDQCAASDPQTSDVLDRWQATLDGLRRDVFSQSATVDWVTKFHLMESYRQRHGLGYDDPRLAAMDLQWADLRPSTGLYRRLQARGRVEQLVSDDAIARAVQLPPSDTRAYVRGRTLSRYREHVVGANWDSLALAVPGRRGVQRVRLQDPDVGTADHLGDVFEREMELAEFVDTVAARLDAAAPPAARKGQP</sequence>
<dbReference type="PANTHER" id="PTHR42307">
    <property type="entry name" value="PUP DEAMIDASE/DEPUPYLASE"/>
    <property type="match status" value="1"/>
</dbReference>
<evidence type="ECO:0000313" key="2">
    <source>
        <dbReference type="EMBL" id="MBG6083398.1"/>
    </source>
</evidence>
<dbReference type="GO" id="GO:0016874">
    <property type="term" value="F:ligase activity"/>
    <property type="evidence" value="ECO:0007669"/>
    <property type="project" value="UniProtKB-KW"/>
</dbReference>
<dbReference type="GO" id="GO:0010498">
    <property type="term" value="P:proteasomal protein catabolic process"/>
    <property type="evidence" value="ECO:0007669"/>
    <property type="project" value="InterPro"/>
</dbReference>
<dbReference type="GO" id="GO:0019941">
    <property type="term" value="P:modification-dependent protein catabolic process"/>
    <property type="evidence" value="ECO:0007669"/>
    <property type="project" value="InterPro"/>
</dbReference>
<dbReference type="AlphaFoldDB" id="A0A931D7G0"/>
<dbReference type="InterPro" id="IPR022366">
    <property type="entry name" value="Pup_deamidase"/>
</dbReference>
<comment type="caution">
    <text evidence="2">The sequence shown here is derived from an EMBL/GenBank/DDBJ whole genome shotgun (WGS) entry which is preliminary data.</text>
</comment>
<dbReference type="EMBL" id="JADOTZ010000001">
    <property type="protein sequence ID" value="MBG6083398.1"/>
    <property type="molecule type" value="Genomic_DNA"/>
</dbReference>
<name>A0A931D7G0_9MICC</name>
<dbReference type="PANTHER" id="PTHR42307:SF2">
    <property type="entry name" value="PUP DEAMIDASE_DEPUPYLASE"/>
    <property type="match status" value="1"/>
</dbReference>
<dbReference type="GO" id="GO:0016811">
    <property type="term" value="F:hydrolase activity, acting on carbon-nitrogen (but not peptide) bonds, in linear amides"/>
    <property type="evidence" value="ECO:0007669"/>
    <property type="project" value="InterPro"/>
</dbReference>
<keyword evidence="2" id="KW-0647">Proteasome</keyword>
<evidence type="ECO:0000256" key="1">
    <source>
        <dbReference type="ARBA" id="ARBA00009114"/>
    </source>
</evidence>
<dbReference type="GO" id="GO:0000502">
    <property type="term" value="C:proteasome complex"/>
    <property type="evidence" value="ECO:0007669"/>
    <property type="project" value="UniProtKB-KW"/>
</dbReference>
<organism evidence="2 3">
    <name type="scientific">Zhihengliuella flava</name>
    <dbReference type="NCBI Taxonomy" id="1285193"/>
    <lineage>
        <taxon>Bacteria</taxon>
        <taxon>Bacillati</taxon>
        <taxon>Actinomycetota</taxon>
        <taxon>Actinomycetes</taxon>
        <taxon>Micrococcales</taxon>
        <taxon>Micrococcaceae</taxon>
        <taxon>Zhihengliuella</taxon>
    </lineage>
</organism>
<dbReference type="EC" id="6.3.2.-" evidence="2"/>
<comment type="similarity">
    <text evidence="1">Belongs to the Pup ligase/Pup deamidase family. Pup deamidase subfamily.</text>
</comment>